<dbReference type="SUPFAM" id="SSF48264">
    <property type="entry name" value="Cytochrome P450"/>
    <property type="match status" value="1"/>
</dbReference>
<dbReference type="PANTHER" id="PTHR24287">
    <property type="entry name" value="P450, PUTATIVE (EUROFUNG)-RELATED"/>
    <property type="match status" value="1"/>
</dbReference>
<protein>
    <submittedName>
        <fullName evidence="10">Cytochrome P450 52A11</fullName>
    </submittedName>
</protein>
<evidence type="ECO:0000313" key="11">
    <source>
        <dbReference type="Proteomes" id="UP000054565"/>
    </source>
</evidence>
<dbReference type="PRINTS" id="PR00463">
    <property type="entry name" value="EP450I"/>
</dbReference>
<dbReference type="CDD" id="cd11063">
    <property type="entry name" value="CYP52"/>
    <property type="match status" value="1"/>
</dbReference>
<comment type="similarity">
    <text evidence="2 9">Belongs to the cytochrome P450 family.</text>
</comment>
<dbReference type="STRING" id="404692.A0A0J6XVH7"/>
<dbReference type="InterPro" id="IPR047146">
    <property type="entry name" value="Cyt_P450_E_CYP52_fungi"/>
</dbReference>
<sequence length="507" mass="58342">MLNLTNVLLIPPAAGALHVGYRYLQSYLEAERVRKLENTEDPPKAPNQGIFGINVYRDMARHKEEHVFLQKNLERYDELGDTYTSDMFGRTYIDTRDPENIKAILSTQFEQFSLGDSRLDAFYPMLGEGIFTHVYGGGPKGEPWRHSRAVLRPQFARHQIQDLAKLEEFVQNLISRIPRNETCDLQELFFRLTLDTATDFLFGESVNSLLPDSPPKETQFYHDFTRGTEICMLRTLLGDLYFLQKDSSEFKRVSAFVQEYIDRFTHKALELHAAGKPTSYDSNGKYVFLEEISKSIRDPVRLRSELLNILLAGRDTTASLLSACFHQLARHKDVWDELRKEIMDNVGDRLPTYEDIKSLRYLRYVLNETLRLFPVVPWNGRQAVVTTTLPRGGGPDGKNKILVKKGTFVLYSTWGLHRSKFYGEDTNEFRPSRWETIRPGWNYIPFNGGPRICLGQQYALVEASYVITRLLQVFKDIENRDPVLPFVEHTTLTLSSEHGAKVALTPA</sequence>
<evidence type="ECO:0000256" key="1">
    <source>
        <dbReference type="ARBA" id="ARBA00001971"/>
    </source>
</evidence>
<gene>
    <name evidence="10" type="ORF">CIRG_00322</name>
</gene>
<dbReference type="Proteomes" id="UP000054565">
    <property type="component" value="Unassembled WGS sequence"/>
</dbReference>
<dbReference type="InterPro" id="IPR001128">
    <property type="entry name" value="Cyt_P450"/>
</dbReference>
<dbReference type="GO" id="GO:0016705">
    <property type="term" value="F:oxidoreductase activity, acting on paired donors, with incorporation or reduction of molecular oxygen"/>
    <property type="evidence" value="ECO:0007669"/>
    <property type="project" value="InterPro"/>
</dbReference>
<dbReference type="InterPro" id="IPR036396">
    <property type="entry name" value="Cyt_P450_sf"/>
</dbReference>
<dbReference type="PANTHER" id="PTHR24287:SF1">
    <property type="entry name" value="P450, PUTATIVE (EUROFUNG)-RELATED"/>
    <property type="match status" value="1"/>
</dbReference>
<evidence type="ECO:0000256" key="8">
    <source>
        <dbReference type="PIRSR" id="PIRSR602401-1"/>
    </source>
</evidence>
<keyword evidence="7 9" id="KW-0503">Monooxygenase</keyword>
<evidence type="ECO:0000256" key="6">
    <source>
        <dbReference type="ARBA" id="ARBA00023004"/>
    </source>
</evidence>
<evidence type="ECO:0000256" key="5">
    <source>
        <dbReference type="ARBA" id="ARBA00023002"/>
    </source>
</evidence>
<evidence type="ECO:0000256" key="2">
    <source>
        <dbReference type="ARBA" id="ARBA00010617"/>
    </source>
</evidence>
<proteinExistence type="inferred from homology"/>
<organism evidence="10 11">
    <name type="scientific">Coccidioides immitis RMSCC 2394</name>
    <dbReference type="NCBI Taxonomy" id="404692"/>
    <lineage>
        <taxon>Eukaryota</taxon>
        <taxon>Fungi</taxon>
        <taxon>Dikarya</taxon>
        <taxon>Ascomycota</taxon>
        <taxon>Pezizomycotina</taxon>
        <taxon>Eurotiomycetes</taxon>
        <taxon>Eurotiomycetidae</taxon>
        <taxon>Onygenales</taxon>
        <taxon>Onygenaceae</taxon>
        <taxon>Coccidioides</taxon>
    </lineage>
</organism>
<dbReference type="Gene3D" id="1.10.630.10">
    <property type="entry name" value="Cytochrome P450"/>
    <property type="match status" value="1"/>
</dbReference>
<dbReference type="GO" id="GO:0020037">
    <property type="term" value="F:heme binding"/>
    <property type="evidence" value="ECO:0007669"/>
    <property type="project" value="InterPro"/>
</dbReference>
<keyword evidence="5 9" id="KW-0560">Oxidoreductase</keyword>
<evidence type="ECO:0000256" key="9">
    <source>
        <dbReference type="RuleBase" id="RU000461"/>
    </source>
</evidence>
<dbReference type="InterPro" id="IPR002401">
    <property type="entry name" value="Cyt_P450_E_grp-I"/>
</dbReference>
<accession>A0A0J6XVH7</accession>
<dbReference type="AlphaFoldDB" id="A0A0J6XVH7"/>
<reference evidence="11" key="1">
    <citation type="journal article" date="2010" name="Genome Res.">
        <title>Population genomic sequencing of Coccidioides fungi reveals recent hybridization and transposon control.</title>
        <authorList>
            <person name="Neafsey D.E."/>
            <person name="Barker B.M."/>
            <person name="Sharpton T.J."/>
            <person name="Stajich J.E."/>
            <person name="Park D.J."/>
            <person name="Whiston E."/>
            <person name="Hung C.-Y."/>
            <person name="McMahan C."/>
            <person name="White J."/>
            <person name="Sykes S."/>
            <person name="Heiman D."/>
            <person name="Young S."/>
            <person name="Zeng Q."/>
            <person name="Abouelleil A."/>
            <person name="Aftuck L."/>
            <person name="Bessette D."/>
            <person name="Brown A."/>
            <person name="FitzGerald M."/>
            <person name="Lui A."/>
            <person name="Macdonald J.P."/>
            <person name="Priest M."/>
            <person name="Orbach M.J."/>
            <person name="Galgiani J.N."/>
            <person name="Kirkland T.N."/>
            <person name="Cole G.T."/>
            <person name="Birren B.W."/>
            <person name="Henn M.R."/>
            <person name="Taylor J.W."/>
            <person name="Rounsley S.D."/>
        </authorList>
    </citation>
    <scope>NUCLEOTIDE SEQUENCE [LARGE SCALE GENOMIC DNA]</scope>
    <source>
        <strain evidence="11">RMSCC 2394</strain>
    </source>
</reference>
<dbReference type="PROSITE" id="PS00086">
    <property type="entry name" value="CYTOCHROME_P450"/>
    <property type="match status" value="1"/>
</dbReference>
<dbReference type="EMBL" id="DS028093">
    <property type="protein sequence ID" value="KMP00181.1"/>
    <property type="molecule type" value="Genomic_DNA"/>
</dbReference>
<evidence type="ECO:0000256" key="4">
    <source>
        <dbReference type="ARBA" id="ARBA00022723"/>
    </source>
</evidence>
<evidence type="ECO:0000256" key="7">
    <source>
        <dbReference type="ARBA" id="ARBA00023033"/>
    </source>
</evidence>
<dbReference type="GO" id="GO:0004497">
    <property type="term" value="F:monooxygenase activity"/>
    <property type="evidence" value="ECO:0007669"/>
    <property type="project" value="UniProtKB-KW"/>
</dbReference>
<dbReference type="GO" id="GO:0005506">
    <property type="term" value="F:iron ion binding"/>
    <property type="evidence" value="ECO:0007669"/>
    <property type="project" value="InterPro"/>
</dbReference>
<evidence type="ECO:0000313" key="10">
    <source>
        <dbReference type="EMBL" id="KMP00181.1"/>
    </source>
</evidence>
<dbReference type="OrthoDB" id="1470350at2759"/>
<comment type="cofactor">
    <cofactor evidence="1 8">
        <name>heme</name>
        <dbReference type="ChEBI" id="CHEBI:30413"/>
    </cofactor>
</comment>
<keyword evidence="6 8" id="KW-0408">Iron</keyword>
<name>A0A0J6XVH7_COCIT</name>
<feature type="binding site" description="axial binding residue" evidence="8">
    <location>
        <position position="453"/>
    </location>
    <ligand>
        <name>heme</name>
        <dbReference type="ChEBI" id="CHEBI:30413"/>
    </ligand>
    <ligandPart>
        <name>Fe</name>
        <dbReference type="ChEBI" id="CHEBI:18248"/>
    </ligandPart>
</feature>
<dbReference type="InterPro" id="IPR017972">
    <property type="entry name" value="Cyt_P450_CS"/>
</dbReference>
<evidence type="ECO:0000256" key="3">
    <source>
        <dbReference type="ARBA" id="ARBA00022617"/>
    </source>
</evidence>
<keyword evidence="4 8" id="KW-0479">Metal-binding</keyword>
<dbReference type="PRINTS" id="PR00385">
    <property type="entry name" value="P450"/>
</dbReference>
<dbReference type="Pfam" id="PF00067">
    <property type="entry name" value="p450"/>
    <property type="match status" value="1"/>
</dbReference>
<keyword evidence="3 8" id="KW-0349">Heme</keyword>